<name>X1EAZ0_9ZZZZ</name>
<dbReference type="AlphaFoldDB" id="X1EAZ0"/>
<gene>
    <name evidence="2" type="ORF">S01H4_62321</name>
</gene>
<dbReference type="EMBL" id="BART01037166">
    <property type="protein sequence ID" value="GAH05838.1"/>
    <property type="molecule type" value="Genomic_DNA"/>
</dbReference>
<accession>X1EAZ0</accession>
<evidence type="ECO:0000256" key="1">
    <source>
        <dbReference type="SAM" id="MobiDB-lite"/>
    </source>
</evidence>
<evidence type="ECO:0000313" key="2">
    <source>
        <dbReference type="EMBL" id="GAH05838.1"/>
    </source>
</evidence>
<proteinExistence type="predicted"/>
<organism evidence="2">
    <name type="scientific">marine sediment metagenome</name>
    <dbReference type="NCBI Taxonomy" id="412755"/>
    <lineage>
        <taxon>unclassified sequences</taxon>
        <taxon>metagenomes</taxon>
        <taxon>ecological metagenomes</taxon>
    </lineage>
</organism>
<sequence length="159" mass="16997">LALVSIVSISPSEVEKATNTVDAETVTDLVMFGDDLTDEMCKAEIDYVYYALGVGINPFLIILDSTSNDDDGTKKGLDEPPEATGKVGQGQKGDGSDDYITFPCTALSTTDYTIETIFKADATHARLVSPTNDATGAYEFPYIGTNYATDVMVIQRDAG</sequence>
<protein>
    <submittedName>
        <fullName evidence="2">Uncharacterized protein</fullName>
    </submittedName>
</protein>
<reference evidence="2" key="1">
    <citation type="journal article" date="2014" name="Front. Microbiol.">
        <title>High frequency of phylogenetically diverse reductive dehalogenase-homologous genes in deep subseafloor sedimentary metagenomes.</title>
        <authorList>
            <person name="Kawai M."/>
            <person name="Futagami T."/>
            <person name="Toyoda A."/>
            <person name="Takaki Y."/>
            <person name="Nishi S."/>
            <person name="Hori S."/>
            <person name="Arai W."/>
            <person name="Tsubouchi T."/>
            <person name="Morono Y."/>
            <person name="Uchiyama I."/>
            <person name="Ito T."/>
            <person name="Fujiyama A."/>
            <person name="Inagaki F."/>
            <person name="Takami H."/>
        </authorList>
    </citation>
    <scope>NUCLEOTIDE SEQUENCE</scope>
    <source>
        <strain evidence="2">Expedition CK06-06</strain>
    </source>
</reference>
<feature type="region of interest" description="Disordered" evidence="1">
    <location>
        <begin position="70"/>
        <end position="94"/>
    </location>
</feature>
<feature type="non-terminal residue" evidence="2">
    <location>
        <position position="159"/>
    </location>
</feature>
<comment type="caution">
    <text evidence="2">The sequence shown here is derived from an EMBL/GenBank/DDBJ whole genome shotgun (WGS) entry which is preliminary data.</text>
</comment>
<dbReference type="Gene3D" id="2.60.120.200">
    <property type="match status" value="1"/>
</dbReference>
<feature type="non-terminal residue" evidence="2">
    <location>
        <position position="1"/>
    </location>
</feature>